<dbReference type="Proteomes" id="UP000037069">
    <property type="component" value="Unassembled WGS sequence"/>
</dbReference>
<protein>
    <submittedName>
        <fullName evidence="1">Uncharacterized protein</fullName>
    </submittedName>
</protein>
<comment type="caution">
    <text evidence="1">The sequence shown here is derived from an EMBL/GenBank/DDBJ whole genome shotgun (WGS) entry which is preliminary data.</text>
</comment>
<name>A0A0L0CNK4_LUCCU</name>
<gene>
    <name evidence="1" type="ORF">FF38_09914</name>
</gene>
<proteinExistence type="predicted"/>
<dbReference type="AlphaFoldDB" id="A0A0L0CNK4"/>
<keyword evidence="2" id="KW-1185">Reference proteome</keyword>
<organism evidence="1 2">
    <name type="scientific">Lucilia cuprina</name>
    <name type="common">Green bottle fly</name>
    <name type="synonym">Australian sheep blowfly</name>
    <dbReference type="NCBI Taxonomy" id="7375"/>
    <lineage>
        <taxon>Eukaryota</taxon>
        <taxon>Metazoa</taxon>
        <taxon>Ecdysozoa</taxon>
        <taxon>Arthropoda</taxon>
        <taxon>Hexapoda</taxon>
        <taxon>Insecta</taxon>
        <taxon>Pterygota</taxon>
        <taxon>Neoptera</taxon>
        <taxon>Endopterygota</taxon>
        <taxon>Diptera</taxon>
        <taxon>Brachycera</taxon>
        <taxon>Muscomorpha</taxon>
        <taxon>Oestroidea</taxon>
        <taxon>Calliphoridae</taxon>
        <taxon>Luciliinae</taxon>
        <taxon>Lucilia</taxon>
    </lineage>
</organism>
<dbReference type="EMBL" id="JRES01000242">
    <property type="protein sequence ID" value="KNC33024.1"/>
    <property type="molecule type" value="Genomic_DNA"/>
</dbReference>
<evidence type="ECO:0000313" key="2">
    <source>
        <dbReference type="Proteomes" id="UP000037069"/>
    </source>
</evidence>
<reference evidence="1 2" key="1">
    <citation type="journal article" date="2015" name="Nat. Commun.">
        <title>Lucilia cuprina genome unlocks parasitic fly biology to underpin future interventions.</title>
        <authorList>
            <person name="Anstead C.A."/>
            <person name="Korhonen P.K."/>
            <person name="Young N.D."/>
            <person name="Hall R.S."/>
            <person name="Jex A.R."/>
            <person name="Murali S.C."/>
            <person name="Hughes D.S."/>
            <person name="Lee S.F."/>
            <person name="Perry T."/>
            <person name="Stroehlein A.J."/>
            <person name="Ansell B.R."/>
            <person name="Breugelmans B."/>
            <person name="Hofmann A."/>
            <person name="Qu J."/>
            <person name="Dugan S."/>
            <person name="Lee S.L."/>
            <person name="Chao H."/>
            <person name="Dinh H."/>
            <person name="Han Y."/>
            <person name="Doddapaneni H.V."/>
            <person name="Worley K.C."/>
            <person name="Muzny D.M."/>
            <person name="Ioannidis P."/>
            <person name="Waterhouse R.M."/>
            <person name="Zdobnov E.M."/>
            <person name="James P.J."/>
            <person name="Bagnall N.H."/>
            <person name="Kotze A.C."/>
            <person name="Gibbs R.A."/>
            <person name="Richards S."/>
            <person name="Batterham P."/>
            <person name="Gasser R.B."/>
        </authorList>
    </citation>
    <scope>NUCLEOTIDE SEQUENCE [LARGE SCALE GENOMIC DNA]</scope>
    <source>
        <strain evidence="1 2">LS</strain>
        <tissue evidence="1">Full body</tissue>
    </source>
</reference>
<evidence type="ECO:0000313" key="1">
    <source>
        <dbReference type="EMBL" id="KNC33024.1"/>
    </source>
</evidence>
<sequence>MNDPRRGLSVGVNYIRQGVDEHRCIPEIQDETSQIGGGCYFLQKNCNRDNLAVAYIFYNNSKMFSPTIILHWLVSLVDLTYPYTKMLNDNMFFVNKKMSSTYLIGIAFGLPIMSLGDHANSTKVISSARELKINKQTVKGLVLARSDDFYTEENDRPIYNSVLMTRPHFGVIAIPGKRSANNITILPGLDRTRKPHNVVPQAVNLPVGFCPAWSVG</sequence>
<accession>A0A0L0CNK4</accession>